<dbReference type="GO" id="GO:0003677">
    <property type="term" value="F:DNA binding"/>
    <property type="evidence" value="ECO:0007669"/>
    <property type="project" value="UniProtKB-KW"/>
</dbReference>
<dbReference type="AlphaFoldDB" id="A0AA95MI67"/>
<dbReference type="EMBL" id="CP126114">
    <property type="protein sequence ID" value="WHY84106.1"/>
    <property type="molecule type" value="Genomic_DNA"/>
</dbReference>
<evidence type="ECO:0000256" key="5">
    <source>
        <dbReference type="ARBA" id="ARBA00023015"/>
    </source>
</evidence>
<keyword evidence="4" id="KW-0902">Two-component regulatory system</keyword>
<keyword evidence="8" id="KW-0804">Transcription</keyword>
<feature type="modified residue" description="4-aspartylphosphate" evidence="9">
    <location>
        <position position="58"/>
    </location>
</feature>
<dbReference type="Gene3D" id="3.40.50.2300">
    <property type="match status" value="1"/>
</dbReference>
<evidence type="ECO:0000256" key="9">
    <source>
        <dbReference type="PROSITE-ProRule" id="PRU00169"/>
    </source>
</evidence>
<sequence length="228" mass="26221">MSGVQQRVLVIDDDFMIANLHGKYINQQEGYTLIGVAKNFEETMSLTSELSPDLLLLDVYLPDCSGLEVLRDIRSRNLPCDVILITAATEINIIEEAFRLGIFDYLIKPFRLDLLKETLKKYSQYKFHLLSSSQLDQNFVEGLKKYRAPKPHAEEQMPKGLDLRTLERVKQSLIHDQHLRSAAQIAQIAGVSRSTARAYLDYLIEQEMAEEFLQYGTVGRPQRLFRLK</sequence>
<dbReference type="PANTHER" id="PTHR45526">
    <property type="entry name" value="TRANSCRIPTIONAL REGULATORY PROTEIN DPIA"/>
    <property type="match status" value="1"/>
</dbReference>
<evidence type="ECO:0000313" key="12">
    <source>
        <dbReference type="Proteomes" id="UP001178288"/>
    </source>
</evidence>
<evidence type="ECO:0000256" key="1">
    <source>
        <dbReference type="ARBA" id="ARBA00004496"/>
    </source>
</evidence>
<evidence type="ECO:0000256" key="3">
    <source>
        <dbReference type="ARBA" id="ARBA00022553"/>
    </source>
</evidence>
<dbReference type="CDD" id="cd19925">
    <property type="entry name" value="REC_citrate_TCS"/>
    <property type="match status" value="1"/>
</dbReference>
<evidence type="ECO:0000256" key="4">
    <source>
        <dbReference type="ARBA" id="ARBA00023012"/>
    </source>
</evidence>
<dbReference type="GO" id="GO:0003700">
    <property type="term" value="F:DNA-binding transcription factor activity"/>
    <property type="evidence" value="ECO:0007669"/>
    <property type="project" value="InterPro"/>
</dbReference>
<dbReference type="SMART" id="SM00448">
    <property type="entry name" value="REC"/>
    <property type="match status" value="1"/>
</dbReference>
<gene>
    <name evidence="11" type="ORF">QNH39_15625</name>
</gene>
<evidence type="ECO:0000313" key="11">
    <source>
        <dbReference type="EMBL" id="WHY84106.1"/>
    </source>
</evidence>
<dbReference type="RefSeq" id="WP_066088348.1">
    <property type="nucleotide sequence ID" value="NZ_CP126114.1"/>
</dbReference>
<dbReference type="PROSITE" id="PS50110">
    <property type="entry name" value="RESPONSE_REGULATORY"/>
    <property type="match status" value="1"/>
</dbReference>
<keyword evidence="6" id="KW-0238">DNA-binding</keyword>
<evidence type="ECO:0000256" key="8">
    <source>
        <dbReference type="ARBA" id="ARBA00023163"/>
    </source>
</evidence>
<evidence type="ECO:0000256" key="2">
    <source>
        <dbReference type="ARBA" id="ARBA00022490"/>
    </source>
</evidence>
<dbReference type="InterPro" id="IPR001789">
    <property type="entry name" value="Sig_transdc_resp-reg_receiver"/>
</dbReference>
<accession>A0AA95MI67</accession>
<reference evidence="11" key="1">
    <citation type="submission" date="2023-05" db="EMBL/GenBank/DDBJ databases">
        <title>Comparative genomics of Bacillaceae isolates and their secondary metabolite potential.</title>
        <authorList>
            <person name="Song L."/>
            <person name="Nielsen L.J."/>
            <person name="Mohite O."/>
            <person name="Xu X."/>
            <person name="Weber T."/>
            <person name="Kovacs A.T."/>
        </authorList>
    </citation>
    <scope>NUCLEOTIDE SEQUENCE</scope>
    <source>
        <strain evidence="11">XLM17</strain>
    </source>
</reference>
<keyword evidence="5" id="KW-0805">Transcription regulation</keyword>
<dbReference type="Pfam" id="PF20714">
    <property type="entry name" value="HTH_64"/>
    <property type="match status" value="1"/>
</dbReference>
<keyword evidence="7" id="KW-0010">Activator</keyword>
<organism evidence="11 12">
    <name type="scientific">Neobacillus novalis</name>
    <dbReference type="NCBI Taxonomy" id="220687"/>
    <lineage>
        <taxon>Bacteria</taxon>
        <taxon>Bacillati</taxon>
        <taxon>Bacillota</taxon>
        <taxon>Bacilli</taxon>
        <taxon>Bacillales</taxon>
        <taxon>Bacillaceae</taxon>
        <taxon>Neobacillus</taxon>
    </lineage>
</organism>
<dbReference type="SUPFAM" id="SSF52172">
    <property type="entry name" value="CheY-like"/>
    <property type="match status" value="1"/>
</dbReference>
<feature type="domain" description="Response regulatory" evidence="10">
    <location>
        <begin position="7"/>
        <end position="123"/>
    </location>
</feature>
<dbReference type="PANTHER" id="PTHR45526:SF1">
    <property type="entry name" value="TRANSCRIPTIONAL REGULATORY PROTEIN DCUR-RELATED"/>
    <property type="match status" value="1"/>
</dbReference>
<name>A0AA95MI67_9BACI</name>
<dbReference type="InterPro" id="IPR048714">
    <property type="entry name" value="DpiA-like_HTH"/>
</dbReference>
<keyword evidence="3 9" id="KW-0597">Phosphoprotein</keyword>
<evidence type="ECO:0000256" key="6">
    <source>
        <dbReference type="ARBA" id="ARBA00023125"/>
    </source>
</evidence>
<dbReference type="InterPro" id="IPR051271">
    <property type="entry name" value="2C-system_Tx_regulators"/>
</dbReference>
<proteinExistence type="predicted"/>
<dbReference type="Proteomes" id="UP001178288">
    <property type="component" value="Chromosome"/>
</dbReference>
<dbReference type="GO" id="GO:0005737">
    <property type="term" value="C:cytoplasm"/>
    <property type="evidence" value="ECO:0007669"/>
    <property type="project" value="UniProtKB-SubCell"/>
</dbReference>
<dbReference type="PIRSF" id="PIRSF006171">
    <property type="entry name" value="RR_citrat_malat"/>
    <property type="match status" value="1"/>
</dbReference>
<dbReference type="Pfam" id="PF00072">
    <property type="entry name" value="Response_reg"/>
    <property type="match status" value="1"/>
</dbReference>
<evidence type="ECO:0000256" key="7">
    <source>
        <dbReference type="ARBA" id="ARBA00023159"/>
    </source>
</evidence>
<dbReference type="InterPro" id="IPR024187">
    <property type="entry name" value="Sig_transdc_resp-reg_cit/mal"/>
</dbReference>
<keyword evidence="2" id="KW-0963">Cytoplasm</keyword>
<comment type="subcellular location">
    <subcellularLocation>
        <location evidence="1">Cytoplasm</location>
    </subcellularLocation>
</comment>
<protein>
    <submittedName>
        <fullName evidence="11">Response regulator</fullName>
    </submittedName>
</protein>
<dbReference type="GO" id="GO:0000156">
    <property type="term" value="F:phosphorelay response regulator activity"/>
    <property type="evidence" value="ECO:0007669"/>
    <property type="project" value="TreeGrafter"/>
</dbReference>
<evidence type="ECO:0000259" key="10">
    <source>
        <dbReference type="PROSITE" id="PS50110"/>
    </source>
</evidence>
<dbReference type="InterPro" id="IPR011006">
    <property type="entry name" value="CheY-like_superfamily"/>
</dbReference>
<keyword evidence="12" id="KW-1185">Reference proteome</keyword>
<dbReference type="KEGG" id="nnv:QNH39_15625"/>